<accession>A0AAD9WXK4</accession>
<protein>
    <recommendedName>
        <fullName evidence="3">MULE transposase domain-containing protein</fullName>
    </recommendedName>
</protein>
<dbReference type="PANTHER" id="PTHR31973:SF187">
    <property type="entry name" value="MUTATOR TRANSPOSASE MUDRA PROTEIN"/>
    <property type="match status" value="1"/>
</dbReference>
<evidence type="ECO:0000313" key="2">
    <source>
        <dbReference type="Proteomes" id="UP001280121"/>
    </source>
</evidence>
<dbReference type="EMBL" id="JANJYI010000006">
    <property type="protein sequence ID" value="KAK2646097.1"/>
    <property type="molecule type" value="Genomic_DNA"/>
</dbReference>
<comment type="caution">
    <text evidence="1">The sequence shown here is derived from an EMBL/GenBank/DDBJ whole genome shotgun (WGS) entry which is preliminary data.</text>
</comment>
<keyword evidence="2" id="KW-1185">Reference proteome</keyword>
<dbReference type="AlphaFoldDB" id="A0AAD9WXK4"/>
<proteinExistence type="predicted"/>
<dbReference type="PANTHER" id="PTHR31973">
    <property type="entry name" value="POLYPROTEIN, PUTATIVE-RELATED"/>
    <property type="match status" value="1"/>
</dbReference>
<sequence length="295" mass="34491">MEDEEAGLDDEGENGLHYLVDMEYEEASLDDEQNLAMKELKRMDRNKWTKNKPTFEQFNTESDLGTVNLKVGQIFSNAKVFKEATREQAIKQGISIWFSCNEKPRVQAKRYTKALRLGKEFKKFDFLEGSLATQYAKLWDYVEEIRRSNPGSTIVIDTEEGMDACHTKGNHKAQFMFAIGIDTDNSYYPIAYAIDEKECYMTWFWFLSLLKVDLKLDEDFRITFMMDKQKRFSRGYRGDMEECCKCLSRLQDAIFFRDEMKATGLLSDVCVFFSSDFRMNCVCISSNIVKLNFHK</sequence>
<evidence type="ECO:0008006" key="3">
    <source>
        <dbReference type="Google" id="ProtNLM"/>
    </source>
</evidence>
<gene>
    <name evidence="1" type="ORF">Ddye_021292</name>
</gene>
<dbReference type="Proteomes" id="UP001280121">
    <property type="component" value="Unassembled WGS sequence"/>
</dbReference>
<name>A0AAD9WXK4_9ROSI</name>
<reference evidence="1" key="1">
    <citation type="journal article" date="2023" name="Plant J.">
        <title>Genome sequences and population genomics provide insights into the demographic history, inbreeding, and mutation load of two 'living fossil' tree species of Dipteronia.</title>
        <authorList>
            <person name="Feng Y."/>
            <person name="Comes H.P."/>
            <person name="Chen J."/>
            <person name="Zhu S."/>
            <person name="Lu R."/>
            <person name="Zhang X."/>
            <person name="Li P."/>
            <person name="Qiu J."/>
            <person name="Olsen K.M."/>
            <person name="Qiu Y."/>
        </authorList>
    </citation>
    <scope>NUCLEOTIDE SEQUENCE</scope>
    <source>
        <strain evidence="1">KIB01</strain>
    </source>
</reference>
<evidence type="ECO:0000313" key="1">
    <source>
        <dbReference type="EMBL" id="KAK2646097.1"/>
    </source>
</evidence>
<organism evidence="1 2">
    <name type="scientific">Dipteronia dyeriana</name>
    <dbReference type="NCBI Taxonomy" id="168575"/>
    <lineage>
        <taxon>Eukaryota</taxon>
        <taxon>Viridiplantae</taxon>
        <taxon>Streptophyta</taxon>
        <taxon>Embryophyta</taxon>
        <taxon>Tracheophyta</taxon>
        <taxon>Spermatophyta</taxon>
        <taxon>Magnoliopsida</taxon>
        <taxon>eudicotyledons</taxon>
        <taxon>Gunneridae</taxon>
        <taxon>Pentapetalae</taxon>
        <taxon>rosids</taxon>
        <taxon>malvids</taxon>
        <taxon>Sapindales</taxon>
        <taxon>Sapindaceae</taxon>
        <taxon>Hippocastanoideae</taxon>
        <taxon>Acereae</taxon>
        <taxon>Dipteronia</taxon>
    </lineage>
</organism>